<dbReference type="Proteomes" id="UP000294737">
    <property type="component" value="Unassembled WGS sequence"/>
</dbReference>
<dbReference type="RefSeq" id="WP_112991911.1">
    <property type="nucleotide sequence ID" value="NZ_PTLZ01000002.1"/>
</dbReference>
<feature type="chain" id="PRO_5020874873" description="PXPV repeat-containing protein" evidence="1">
    <location>
        <begin position="24"/>
        <end position="113"/>
    </location>
</feature>
<sequence>MKKLITFCGLATVLTLAGTSAIAGGVNWSVNVGVGGFYPPPPVYYAPAPLYNNYSNYYAPPVIYGAAVPVYEPAPVYFSPAPVLVYSYRDRQRPHDGRYGYQRGYREYRDYDH</sequence>
<comment type="caution">
    <text evidence="2">The sequence shown here is derived from an EMBL/GenBank/DDBJ whole genome shotgun (WGS) entry which is preliminary data.</text>
</comment>
<feature type="signal peptide" evidence="1">
    <location>
        <begin position="1"/>
        <end position="23"/>
    </location>
</feature>
<gene>
    <name evidence="2" type="ORF">EV677_1875</name>
</gene>
<dbReference type="AlphaFoldDB" id="A0A4R6G5V0"/>
<evidence type="ECO:0000256" key="1">
    <source>
        <dbReference type="SAM" id="SignalP"/>
    </source>
</evidence>
<proteinExistence type="predicted"/>
<accession>A0A4R6G5V0</accession>
<keyword evidence="1" id="KW-0732">Signal</keyword>
<evidence type="ECO:0008006" key="4">
    <source>
        <dbReference type="Google" id="ProtNLM"/>
    </source>
</evidence>
<dbReference type="EMBL" id="SNWF01000005">
    <property type="protein sequence ID" value="TDN89813.1"/>
    <property type="molecule type" value="Genomic_DNA"/>
</dbReference>
<name>A0A4R6G5V0_9BURK</name>
<protein>
    <recommendedName>
        <fullName evidence="4">PXPV repeat-containing protein</fullName>
    </recommendedName>
</protein>
<organism evidence="2 3">
    <name type="scientific">Herminiimonas fonticola</name>
    <dbReference type="NCBI Taxonomy" id="303380"/>
    <lineage>
        <taxon>Bacteria</taxon>
        <taxon>Pseudomonadati</taxon>
        <taxon>Pseudomonadota</taxon>
        <taxon>Betaproteobacteria</taxon>
        <taxon>Burkholderiales</taxon>
        <taxon>Oxalobacteraceae</taxon>
        <taxon>Herminiimonas</taxon>
    </lineage>
</organism>
<evidence type="ECO:0000313" key="2">
    <source>
        <dbReference type="EMBL" id="TDN89813.1"/>
    </source>
</evidence>
<keyword evidence="3" id="KW-1185">Reference proteome</keyword>
<evidence type="ECO:0000313" key="3">
    <source>
        <dbReference type="Proteomes" id="UP000294737"/>
    </source>
</evidence>
<reference evidence="2 3" key="1">
    <citation type="submission" date="2019-03" db="EMBL/GenBank/DDBJ databases">
        <title>Genomic Encyclopedia of Type Strains, Phase IV (KMG-IV): sequencing the most valuable type-strain genomes for metagenomic binning, comparative biology and taxonomic classification.</title>
        <authorList>
            <person name="Goeker M."/>
        </authorList>
    </citation>
    <scope>NUCLEOTIDE SEQUENCE [LARGE SCALE GENOMIC DNA]</scope>
    <source>
        <strain evidence="2 3">DSM 18555</strain>
    </source>
</reference>